<dbReference type="InterPro" id="IPR015660">
    <property type="entry name" value="MASH1/Ascl1a-like"/>
</dbReference>
<dbReference type="PROSITE" id="PS50888">
    <property type="entry name" value="BHLH"/>
    <property type="match status" value="1"/>
</dbReference>
<dbReference type="Gene3D" id="4.10.280.10">
    <property type="entry name" value="Helix-loop-helix DNA-binding domain"/>
    <property type="match status" value="1"/>
</dbReference>
<evidence type="ECO:0000256" key="1">
    <source>
        <dbReference type="ARBA" id="ARBA00005510"/>
    </source>
</evidence>
<keyword evidence="2" id="KW-0805">Transcription regulation</keyword>
<evidence type="ECO:0000256" key="2">
    <source>
        <dbReference type="ARBA" id="ARBA00023015"/>
    </source>
</evidence>
<accession>A0A9E7JZW9</accession>
<keyword evidence="7" id="KW-1185">Reference proteome</keyword>
<sequence length="176" mass="20495">MMMKSRSGGGANCKVERKTAEKYRRMHMKSLCDKLSSIIPKEHRTIAKDVLTQEDNFDQATSYIKTLRERIERLKQRKLLQTSRVRNDMTMRFPSPIVEVRHQDLNLEILLISDLNKRFMFREVVNVIEEEGAEVVNASFSIVGDKIYHTIHSQAVSSRIGLEASRVYKRLKDLIN</sequence>
<evidence type="ECO:0000259" key="5">
    <source>
        <dbReference type="PROSITE" id="PS50888"/>
    </source>
</evidence>
<keyword evidence="4" id="KW-0175">Coiled coil</keyword>
<feature type="coiled-coil region" evidence="4">
    <location>
        <begin position="57"/>
        <end position="84"/>
    </location>
</feature>
<evidence type="ECO:0000256" key="3">
    <source>
        <dbReference type="ARBA" id="ARBA00023163"/>
    </source>
</evidence>
<evidence type="ECO:0000256" key="4">
    <source>
        <dbReference type="SAM" id="Coils"/>
    </source>
</evidence>
<evidence type="ECO:0000313" key="6">
    <source>
        <dbReference type="EMBL" id="URD98401.1"/>
    </source>
</evidence>
<dbReference type="GO" id="GO:0000977">
    <property type="term" value="F:RNA polymerase II transcription regulatory region sequence-specific DNA binding"/>
    <property type="evidence" value="ECO:0007669"/>
    <property type="project" value="TreeGrafter"/>
</dbReference>
<dbReference type="InterPro" id="IPR036638">
    <property type="entry name" value="HLH_DNA-bd_sf"/>
</dbReference>
<name>A0A9E7JZW9_9LILI</name>
<evidence type="ECO:0000313" key="7">
    <source>
        <dbReference type="Proteomes" id="UP001055439"/>
    </source>
</evidence>
<gene>
    <name evidence="6" type="ORF">MUK42_29379</name>
</gene>
<dbReference type="AlphaFoldDB" id="A0A9E7JZW9"/>
<proteinExistence type="inferred from homology"/>
<feature type="domain" description="BHLH" evidence="5">
    <location>
        <begin position="12"/>
        <end position="67"/>
    </location>
</feature>
<dbReference type="InterPro" id="IPR011598">
    <property type="entry name" value="bHLH_dom"/>
</dbReference>
<dbReference type="GO" id="GO:0090575">
    <property type="term" value="C:RNA polymerase II transcription regulator complex"/>
    <property type="evidence" value="ECO:0007669"/>
    <property type="project" value="TreeGrafter"/>
</dbReference>
<dbReference type="PANTHER" id="PTHR13935:SF46">
    <property type="entry name" value="TRANSCRIPTION FACTOR BHLH167-RELATED"/>
    <property type="match status" value="1"/>
</dbReference>
<reference evidence="6" key="1">
    <citation type="submission" date="2022-05" db="EMBL/GenBank/DDBJ databases">
        <title>The Musa troglodytarum L. genome provides insights into the mechanism of non-climacteric behaviour and enrichment of carotenoids.</title>
        <authorList>
            <person name="Wang J."/>
        </authorList>
    </citation>
    <scope>NUCLEOTIDE SEQUENCE</scope>
    <source>
        <tissue evidence="6">Leaf</tissue>
    </source>
</reference>
<dbReference type="PANTHER" id="PTHR13935">
    <property type="entry name" value="ACHAETE-SCUTE TRANSCRIPTION FACTOR-RELATED"/>
    <property type="match status" value="1"/>
</dbReference>
<organism evidence="6 7">
    <name type="scientific">Musa troglodytarum</name>
    <name type="common">fe'i banana</name>
    <dbReference type="NCBI Taxonomy" id="320322"/>
    <lineage>
        <taxon>Eukaryota</taxon>
        <taxon>Viridiplantae</taxon>
        <taxon>Streptophyta</taxon>
        <taxon>Embryophyta</taxon>
        <taxon>Tracheophyta</taxon>
        <taxon>Spermatophyta</taxon>
        <taxon>Magnoliopsida</taxon>
        <taxon>Liliopsida</taxon>
        <taxon>Zingiberales</taxon>
        <taxon>Musaceae</taxon>
        <taxon>Musa</taxon>
    </lineage>
</organism>
<dbReference type="EMBL" id="CP097506">
    <property type="protein sequence ID" value="URD98401.1"/>
    <property type="molecule type" value="Genomic_DNA"/>
</dbReference>
<dbReference type="Proteomes" id="UP001055439">
    <property type="component" value="Chromosome 4"/>
</dbReference>
<protein>
    <submittedName>
        <fullName evidence="6">Transcription factor bHLH36</fullName>
    </submittedName>
</protein>
<dbReference type="OrthoDB" id="1870484at2759"/>
<dbReference type="GO" id="GO:0000981">
    <property type="term" value="F:DNA-binding transcription factor activity, RNA polymerase II-specific"/>
    <property type="evidence" value="ECO:0007669"/>
    <property type="project" value="TreeGrafter"/>
</dbReference>
<dbReference type="SUPFAM" id="SSF47459">
    <property type="entry name" value="HLH, helix-loop-helix DNA-binding domain"/>
    <property type="match status" value="1"/>
</dbReference>
<comment type="similarity">
    <text evidence="1">Belongs to the bHLH protein family.</text>
</comment>
<dbReference type="GO" id="GO:0046983">
    <property type="term" value="F:protein dimerization activity"/>
    <property type="evidence" value="ECO:0007669"/>
    <property type="project" value="InterPro"/>
</dbReference>
<keyword evidence="3" id="KW-0804">Transcription</keyword>